<evidence type="ECO:0000313" key="2">
    <source>
        <dbReference type="Proteomes" id="UP000726737"/>
    </source>
</evidence>
<dbReference type="Proteomes" id="UP000726737">
    <property type="component" value="Unassembled WGS sequence"/>
</dbReference>
<evidence type="ECO:0000313" key="1">
    <source>
        <dbReference type="EMBL" id="KAG0246849.1"/>
    </source>
</evidence>
<name>A0A9P6PJQ4_9FUNG</name>
<organism evidence="1 2">
    <name type="scientific">Mortierella polycephala</name>
    <dbReference type="NCBI Taxonomy" id="41804"/>
    <lineage>
        <taxon>Eukaryota</taxon>
        <taxon>Fungi</taxon>
        <taxon>Fungi incertae sedis</taxon>
        <taxon>Mucoromycota</taxon>
        <taxon>Mortierellomycotina</taxon>
        <taxon>Mortierellomycetes</taxon>
        <taxon>Mortierellales</taxon>
        <taxon>Mortierellaceae</taxon>
        <taxon>Mortierella</taxon>
    </lineage>
</organism>
<dbReference type="EMBL" id="JAAAJA010001718">
    <property type="protein sequence ID" value="KAG0246849.1"/>
    <property type="molecule type" value="Genomic_DNA"/>
</dbReference>
<comment type="caution">
    <text evidence="1">The sequence shown here is derived from an EMBL/GenBank/DDBJ whole genome shotgun (WGS) entry which is preliminary data.</text>
</comment>
<gene>
    <name evidence="1" type="ORF">BG011_002317</name>
</gene>
<dbReference type="AlphaFoldDB" id="A0A9P6PJQ4"/>
<keyword evidence="2" id="KW-1185">Reference proteome</keyword>
<accession>A0A9P6PJQ4</accession>
<reference evidence="1" key="1">
    <citation type="journal article" date="2020" name="Fungal Divers.">
        <title>Resolving the Mortierellaceae phylogeny through synthesis of multi-gene phylogenetics and phylogenomics.</title>
        <authorList>
            <person name="Vandepol N."/>
            <person name="Liber J."/>
            <person name="Desiro A."/>
            <person name="Na H."/>
            <person name="Kennedy M."/>
            <person name="Barry K."/>
            <person name="Grigoriev I.V."/>
            <person name="Miller A.N."/>
            <person name="O'Donnell K."/>
            <person name="Stajich J.E."/>
            <person name="Bonito G."/>
        </authorList>
    </citation>
    <scope>NUCLEOTIDE SEQUENCE</scope>
    <source>
        <strain evidence="1">KOD948</strain>
    </source>
</reference>
<dbReference type="OrthoDB" id="2402312at2759"/>
<protein>
    <submittedName>
        <fullName evidence="1">Uncharacterized protein</fullName>
    </submittedName>
</protein>
<proteinExistence type="predicted"/>
<sequence length="391" mass="44771">MEHKFESTYFKTDKKQTQGPQARCHEWGYKNSHAFFVAFQAGPSYYEYSCYRDPSAFLDAYAGVWEAERCFSEQIREGQACNEYYDIDWTLNEVSDSSSSTIVTMEQQMFAAFLIARNQHAPDYVVTNEQCRVLSASNGKMVSLHIVIPAYVFENNHMHMKAFMHGFHDRRTQGQPSEDCQLLEHTDMGVYSKNRLMRILGSHKSRDPSRPLKRAEWHEPSMVAEDEELLICNVGPDCVKVTSNAQEVTVKRGEHSQLQESRIARSSLPKQIVDIVRAKYMQTPHATQFEMQCITDRAMIFKLQRKAKGHCAVCEREHGRDNSYLRLAVSGALFLHCHRSKGPAGVKLCESDFALAIDIETATVLQTPHEPLHADTIDNARYLTHYFLAQV</sequence>